<dbReference type="EMBL" id="JBHRXZ010000027">
    <property type="protein sequence ID" value="MFC3609512.1"/>
    <property type="molecule type" value="Genomic_DNA"/>
</dbReference>
<protein>
    <recommendedName>
        <fullName evidence="3">Lipoprotein</fullName>
    </recommendedName>
</protein>
<comment type="caution">
    <text evidence="1">The sequence shown here is derived from an EMBL/GenBank/DDBJ whole genome shotgun (WGS) entry which is preliminary data.</text>
</comment>
<organism evidence="1 2">
    <name type="scientific">Stutzerimonas tarimensis</name>
    <dbReference type="NCBI Taxonomy" id="1507735"/>
    <lineage>
        <taxon>Bacteria</taxon>
        <taxon>Pseudomonadati</taxon>
        <taxon>Pseudomonadota</taxon>
        <taxon>Gammaproteobacteria</taxon>
        <taxon>Pseudomonadales</taxon>
        <taxon>Pseudomonadaceae</taxon>
        <taxon>Stutzerimonas</taxon>
    </lineage>
</organism>
<reference evidence="2" key="1">
    <citation type="journal article" date="2019" name="Int. J. Syst. Evol. Microbiol.">
        <title>The Global Catalogue of Microorganisms (GCM) 10K type strain sequencing project: providing services to taxonomists for standard genome sequencing and annotation.</title>
        <authorList>
            <consortium name="The Broad Institute Genomics Platform"/>
            <consortium name="The Broad Institute Genome Sequencing Center for Infectious Disease"/>
            <person name="Wu L."/>
            <person name="Ma J."/>
        </authorList>
    </citation>
    <scope>NUCLEOTIDE SEQUENCE [LARGE SCALE GENOMIC DNA]</scope>
    <source>
        <strain evidence="2">KCTC 42447</strain>
    </source>
</reference>
<dbReference type="RefSeq" id="WP_386367172.1">
    <property type="nucleotide sequence ID" value="NZ_JBHRXZ010000027.1"/>
</dbReference>
<name>A0ABV7TA84_9GAMM</name>
<accession>A0ABV7TA84</accession>
<evidence type="ECO:0000313" key="2">
    <source>
        <dbReference type="Proteomes" id="UP001595630"/>
    </source>
</evidence>
<sequence>MKAHGLIAAMGLAVLCTGCASGLNSHQKAELKHYESRGQAIQEKNPGTGAALGLLPGGGSFYGREYGLGVVNLLFWPLSVLWDPISGHDASEVINYHATKSHVDRLRQNDLDALDESLRTGELDLTQYTLEKRKVDQKYRYN</sequence>
<evidence type="ECO:0000313" key="1">
    <source>
        <dbReference type="EMBL" id="MFC3609512.1"/>
    </source>
</evidence>
<keyword evidence="2" id="KW-1185">Reference proteome</keyword>
<proteinExistence type="predicted"/>
<dbReference type="Proteomes" id="UP001595630">
    <property type="component" value="Unassembled WGS sequence"/>
</dbReference>
<evidence type="ECO:0008006" key="3">
    <source>
        <dbReference type="Google" id="ProtNLM"/>
    </source>
</evidence>
<gene>
    <name evidence="1" type="ORF">ACFOMF_17190</name>
</gene>